<comment type="caution">
    <text evidence="1">The sequence shown here is derived from an EMBL/GenBank/DDBJ whole genome shotgun (WGS) entry which is preliminary data.</text>
</comment>
<evidence type="ECO:0000313" key="2">
    <source>
        <dbReference type="Proteomes" id="UP000445000"/>
    </source>
</evidence>
<sequence>MSDRKPKVSHDIGDEVRRLQKLSALISCLQHACNYDVAEDLQVDVSDALAAVVLLITHEIDSLEQPPRPEVAP</sequence>
<reference evidence="2" key="1">
    <citation type="submission" date="2020-01" db="EMBL/GenBank/DDBJ databases">
        <title>'Steroidobacter agaridevorans' sp. nov., agar-degrading bacteria isolated from rhizosphere soils.</title>
        <authorList>
            <person name="Ikenaga M."/>
            <person name="Kataoka M."/>
            <person name="Murouchi A."/>
            <person name="Katsuragi S."/>
            <person name="Sakai M."/>
        </authorList>
    </citation>
    <scope>NUCLEOTIDE SEQUENCE [LARGE SCALE GENOMIC DNA]</scope>
    <source>
        <strain evidence="2">YU21-B</strain>
    </source>
</reference>
<proteinExistence type="predicted"/>
<dbReference type="Proteomes" id="UP000445000">
    <property type="component" value="Unassembled WGS sequence"/>
</dbReference>
<organism evidence="1 2">
    <name type="scientific">Steroidobacter agaridevorans</name>
    <dbReference type="NCBI Taxonomy" id="2695856"/>
    <lineage>
        <taxon>Bacteria</taxon>
        <taxon>Pseudomonadati</taxon>
        <taxon>Pseudomonadota</taxon>
        <taxon>Gammaproteobacteria</taxon>
        <taxon>Steroidobacterales</taxon>
        <taxon>Steroidobacteraceae</taxon>
        <taxon>Steroidobacter</taxon>
    </lineage>
</organism>
<evidence type="ECO:0000313" key="1">
    <source>
        <dbReference type="EMBL" id="GFE84969.1"/>
    </source>
</evidence>
<name>A0A829YP88_9GAMM</name>
<dbReference type="RefSeq" id="WP_161816539.1">
    <property type="nucleotide sequence ID" value="NZ_BLJN01000012.1"/>
</dbReference>
<protein>
    <submittedName>
        <fullName evidence="1">Uncharacterized protein</fullName>
    </submittedName>
</protein>
<dbReference type="AlphaFoldDB" id="A0A829YP88"/>
<keyword evidence="2" id="KW-1185">Reference proteome</keyword>
<accession>A0A829YP88</accession>
<gene>
    <name evidence="1" type="ORF">GCM10011487_69690</name>
</gene>
<dbReference type="EMBL" id="BLJN01000012">
    <property type="protein sequence ID" value="GFE84969.1"/>
    <property type="molecule type" value="Genomic_DNA"/>
</dbReference>